<dbReference type="Proteomes" id="UP001231189">
    <property type="component" value="Unassembled WGS sequence"/>
</dbReference>
<sequence>MTTTSAQSSTILGPIVALSAAAAPAVVTQIAVRLDRGNFALWRALSLTNLSGASLHGFLDGTAAAPAQTITDGTGDAARSVPNPAYATWWTHDQKPLAKRDPALASTRRVRDAQNAPERAWTCPGHDRVPPSPVASDFPSPSRLSHVLSTTSATSQTRPLPLPCPVTVAIINTVHHSTAGHDDRPRAPIHLLMRHDASKDRQTTLHRPLPSPTPLRHCSIVIDDDLPVPRCLSMKL</sequence>
<reference evidence="2" key="1">
    <citation type="submission" date="2023-07" db="EMBL/GenBank/DDBJ databases">
        <title>A chromosome-level genome assembly of Lolium multiflorum.</title>
        <authorList>
            <person name="Chen Y."/>
            <person name="Copetti D."/>
            <person name="Kolliker R."/>
            <person name="Studer B."/>
        </authorList>
    </citation>
    <scope>NUCLEOTIDE SEQUENCE</scope>
    <source>
        <strain evidence="2">02402/16</strain>
        <tissue evidence="2">Leaf</tissue>
    </source>
</reference>
<evidence type="ECO:0000256" key="1">
    <source>
        <dbReference type="SAM" id="MobiDB-lite"/>
    </source>
</evidence>
<evidence type="ECO:0000313" key="2">
    <source>
        <dbReference type="EMBL" id="KAK1645127.1"/>
    </source>
</evidence>
<comment type="caution">
    <text evidence="2">The sequence shown here is derived from an EMBL/GenBank/DDBJ whole genome shotgun (WGS) entry which is preliminary data.</text>
</comment>
<evidence type="ECO:0008006" key="4">
    <source>
        <dbReference type="Google" id="ProtNLM"/>
    </source>
</evidence>
<organism evidence="2 3">
    <name type="scientific">Lolium multiflorum</name>
    <name type="common">Italian ryegrass</name>
    <name type="synonym">Lolium perenne subsp. multiflorum</name>
    <dbReference type="NCBI Taxonomy" id="4521"/>
    <lineage>
        <taxon>Eukaryota</taxon>
        <taxon>Viridiplantae</taxon>
        <taxon>Streptophyta</taxon>
        <taxon>Embryophyta</taxon>
        <taxon>Tracheophyta</taxon>
        <taxon>Spermatophyta</taxon>
        <taxon>Magnoliopsida</taxon>
        <taxon>Liliopsida</taxon>
        <taxon>Poales</taxon>
        <taxon>Poaceae</taxon>
        <taxon>BOP clade</taxon>
        <taxon>Pooideae</taxon>
        <taxon>Poodae</taxon>
        <taxon>Poeae</taxon>
        <taxon>Poeae Chloroplast Group 2 (Poeae type)</taxon>
        <taxon>Loliodinae</taxon>
        <taxon>Loliinae</taxon>
        <taxon>Lolium</taxon>
    </lineage>
</organism>
<accession>A0AAD8S416</accession>
<dbReference type="AlphaFoldDB" id="A0AAD8S416"/>
<evidence type="ECO:0000313" key="3">
    <source>
        <dbReference type="Proteomes" id="UP001231189"/>
    </source>
</evidence>
<proteinExistence type="predicted"/>
<protein>
    <recommendedName>
        <fullName evidence="4">Retrotransposon Copia-like N-terminal domain-containing protein</fullName>
    </recommendedName>
</protein>
<gene>
    <name evidence="2" type="ORF">QYE76_062932</name>
</gene>
<keyword evidence="3" id="KW-1185">Reference proteome</keyword>
<dbReference type="EMBL" id="JAUUTY010000004">
    <property type="protein sequence ID" value="KAK1645127.1"/>
    <property type="molecule type" value="Genomic_DNA"/>
</dbReference>
<name>A0AAD8S416_LOLMU</name>
<feature type="region of interest" description="Disordered" evidence="1">
    <location>
        <begin position="108"/>
        <end position="145"/>
    </location>
</feature>